<dbReference type="KEGG" id="mri:Mal4_07650"/>
<dbReference type="SUPFAM" id="SSF52833">
    <property type="entry name" value="Thioredoxin-like"/>
    <property type="match status" value="1"/>
</dbReference>
<evidence type="ECO:0000256" key="1">
    <source>
        <dbReference type="SAM" id="MobiDB-lite"/>
    </source>
</evidence>
<evidence type="ECO:0000313" key="4">
    <source>
        <dbReference type="Proteomes" id="UP000320496"/>
    </source>
</evidence>
<proteinExistence type="predicted"/>
<dbReference type="InterPro" id="IPR013766">
    <property type="entry name" value="Thioredoxin_domain"/>
</dbReference>
<dbReference type="InterPro" id="IPR036249">
    <property type="entry name" value="Thioredoxin-like_sf"/>
</dbReference>
<dbReference type="InterPro" id="IPR000866">
    <property type="entry name" value="AhpC/TSA"/>
</dbReference>
<dbReference type="Proteomes" id="UP000320496">
    <property type="component" value="Chromosome"/>
</dbReference>
<evidence type="ECO:0000313" key="3">
    <source>
        <dbReference type="EMBL" id="QDU36479.1"/>
    </source>
</evidence>
<dbReference type="Pfam" id="PF00578">
    <property type="entry name" value="AhpC-TSA"/>
    <property type="match status" value="1"/>
</dbReference>
<reference evidence="3 4" key="1">
    <citation type="submission" date="2019-02" db="EMBL/GenBank/DDBJ databases">
        <title>Deep-cultivation of Planctomycetes and their phenomic and genomic characterization uncovers novel biology.</title>
        <authorList>
            <person name="Wiegand S."/>
            <person name="Jogler M."/>
            <person name="Boedeker C."/>
            <person name="Pinto D."/>
            <person name="Vollmers J."/>
            <person name="Rivas-Marin E."/>
            <person name="Kohn T."/>
            <person name="Peeters S.H."/>
            <person name="Heuer A."/>
            <person name="Rast P."/>
            <person name="Oberbeckmann S."/>
            <person name="Bunk B."/>
            <person name="Jeske O."/>
            <person name="Meyerdierks A."/>
            <person name="Storesund J.E."/>
            <person name="Kallscheuer N."/>
            <person name="Luecker S."/>
            <person name="Lage O.M."/>
            <person name="Pohl T."/>
            <person name="Merkel B.J."/>
            <person name="Hornburger P."/>
            <person name="Mueller R.-W."/>
            <person name="Bruemmer F."/>
            <person name="Labrenz M."/>
            <person name="Spormann A.M."/>
            <person name="Op den Camp H."/>
            <person name="Overmann J."/>
            <person name="Amann R."/>
            <person name="Jetten M.S.M."/>
            <person name="Mascher T."/>
            <person name="Medema M.H."/>
            <person name="Devos D.P."/>
            <person name="Kaster A.-K."/>
            <person name="Ovreas L."/>
            <person name="Rohde M."/>
            <person name="Galperin M.Y."/>
            <person name="Jogler C."/>
        </authorList>
    </citation>
    <scope>NUCLEOTIDE SEQUENCE [LARGE SCALE GENOMIC DNA]</scope>
    <source>
        <strain evidence="3 4">Mal4</strain>
    </source>
</reference>
<feature type="domain" description="Thioredoxin" evidence="2">
    <location>
        <begin position="98"/>
        <end position="261"/>
    </location>
</feature>
<organism evidence="3 4">
    <name type="scientific">Maioricimonas rarisocia</name>
    <dbReference type="NCBI Taxonomy" id="2528026"/>
    <lineage>
        <taxon>Bacteria</taxon>
        <taxon>Pseudomonadati</taxon>
        <taxon>Planctomycetota</taxon>
        <taxon>Planctomycetia</taxon>
        <taxon>Planctomycetales</taxon>
        <taxon>Planctomycetaceae</taxon>
        <taxon>Maioricimonas</taxon>
    </lineage>
</organism>
<dbReference type="GO" id="GO:0016491">
    <property type="term" value="F:oxidoreductase activity"/>
    <property type="evidence" value="ECO:0007669"/>
    <property type="project" value="InterPro"/>
</dbReference>
<name>A0A517Z217_9PLAN</name>
<protein>
    <submittedName>
        <fullName evidence="3">AhpC/TSA family protein</fullName>
    </submittedName>
</protein>
<dbReference type="AlphaFoldDB" id="A0A517Z217"/>
<feature type="region of interest" description="Disordered" evidence="1">
    <location>
        <begin position="1"/>
        <end position="26"/>
    </location>
</feature>
<dbReference type="PROSITE" id="PS51352">
    <property type="entry name" value="THIOREDOXIN_2"/>
    <property type="match status" value="1"/>
</dbReference>
<sequence>MVTNMITTTTNRESRRVRPMRSSAAASGGRPIWASVLTALMLCAGGCSGEDPAPAPPATTDSDPANAAGDGNGYGYGGYGSYYGAGEIKFLDEATTNASPQAELSELVFVDVDGNEQSVSKLAGDKHLVLVITRGNTTPICPYCSTQVARLIGRYDEIAKRDAEVVAVYPIETGEDGAKLDAFLENSRNRLDDPGLPIPFPVVLDVELQAVDRLGIRKDLSKPATYIVDKEGRVRFAYVGANIADRPGVDAILAQLDQIARDDQPAESPEETAETL</sequence>
<feature type="compositionally biased region" description="Polar residues" evidence="1">
    <location>
        <begin position="1"/>
        <end position="11"/>
    </location>
</feature>
<accession>A0A517Z217</accession>
<keyword evidence="4" id="KW-1185">Reference proteome</keyword>
<evidence type="ECO:0000259" key="2">
    <source>
        <dbReference type="PROSITE" id="PS51352"/>
    </source>
</evidence>
<dbReference type="EMBL" id="CP036275">
    <property type="protein sequence ID" value="QDU36479.1"/>
    <property type="molecule type" value="Genomic_DNA"/>
</dbReference>
<gene>
    <name evidence="3" type="ORF">Mal4_07650</name>
</gene>
<dbReference type="OrthoDB" id="283198at2"/>
<dbReference type="GO" id="GO:0016209">
    <property type="term" value="F:antioxidant activity"/>
    <property type="evidence" value="ECO:0007669"/>
    <property type="project" value="InterPro"/>
</dbReference>
<dbReference type="Gene3D" id="3.40.30.10">
    <property type="entry name" value="Glutaredoxin"/>
    <property type="match status" value="1"/>
</dbReference>